<keyword evidence="4" id="KW-1133">Transmembrane helix</keyword>
<evidence type="ECO:0000313" key="6">
    <source>
        <dbReference type="EMBL" id="CAH0389999.1"/>
    </source>
</evidence>
<reference evidence="6" key="1">
    <citation type="submission" date="2021-12" db="EMBL/GenBank/DDBJ databases">
        <authorList>
            <person name="King R."/>
        </authorList>
    </citation>
    <scope>NUCLEOTIDE SEQUENCE</scope>
</reference>
<dbReference type="AlphaFoldDB" id="A0A9P0AEC8"/>
<dbReference type="EMBL" id="OU963866">
    <property type="protein sequence ID" value="CAH0389999.1"/>
    <property type="molecule type" value="Genomic_DNA"/>
</dbReference>
<sequence>FIKLILVGSIWGVTNPLIKIGSKGLDRVSKKSSRRTWILNTLLEFKFLLLNWKYMLPFLINQTGSVLYYFALQDSDLSLAVPIANSVTFISTALTGWLIGEETPDSRTCLGMLFILGGISCYILDKL</sequence>
<dbReference type="InterPro" id="IPR018908">
    <property type="entry name" value="TMEM234"/>
</dbReference>
<dbReference type="InterPro" id="IPR037185">
    <property type="entry name" value="EmrE-like"/>
</dbReference>
<dbReference type="Proteomes" id="UP001152759">
    <property type="component" value="Chromosome 5"/>
</dbReference>
<evidence type="ECO:0000256" key="2">
    <source>
        <dbReference type="ARBA" id="ARBA00005977"/>
    </source>
</evidence>
<accession>A0A9P0AEC8</accession>
<protein>
    <recommendedName>
        <fullName evidence="8">Transmembrane protein 234</fullName>
    </recommendedName>
</protein>
<evidence type="ECO:0000313" key="7">
    <source>
        <dbReference type="Proteomes" id="UP001152759"/>
    </source>
</evidence>
<dbReference type="PANTHER" id="PTHR28668">
    <property type="entry name" value="TRANSMEMBRANE PROTEIN 234"/>
    <property type="match status" value="1"/>
</dbReference>
<evidence type="ECO:0000256" key="3">
    <source>
        <dbReference type="ARBA" id="ARBA00022692"/>
    </source>
</evidence>
<dbReference type="SUPFAM" id="SSF103481">
    <property type="entry name" value="Multidrug resistance efflux transporter EmrE"/>
    <property type="match status" value="1"/>
</dbReference>
<evidence type="ECO:0000256" key="4">
    <source>
        <dbReference type="ARBA" id="ARBA00022989"/>
    </source>
</evidence>
<keyword evidence="3" id="KW-0812">Transmembrane</keyword>
<organism evidence="6 7">
    <name type="scientific">Bemisia tabaci</name>
    <name type="common">Sweetpotato whitefly</name>
    <name type="synonym">Aleurodes tabaci</name>
    <dbReference type="NCBI Taxonomy" id="7038"/>
    <lineage>
        <taxon>Eukaryota</taxon>
        <taxon>Metazoa</taxon>
        <taxon>Ecdysozoa</taxon>
        <taxon>Arthropoda</taxon>
        <taxon>Hexapoda</taxon>
        <taxon>Insecta</taxon>
        <taxon>Pterygota</taxon>
        <taxon>Neoptera</taxon>
        <taxon>Paraneoptera</taxon>
        <taxon>Hemiptera</taxon>
        <taxon>Sternorrhyncha</taxon>
        <taxon>Aleyrodoidea</taxon>
        <taxon>Aleyrodidae</taxon>
        <taxon>Aleyrodinae</taxon>
        <taxon>Bemisia</taxon>
    </lineage>
</organism>
<name>A0A9P0AEC8_BEMTA</name>
<dbReference type="GO" id="GO:0016020">
    <property type="term" value="C:membrane"/>
    <property type="evidence" value="ECO:0007669"/>
    <property type="project" value="UniProtKB-SubCell"/>
</dbReference>
<proteinExistence type="inferred from homology"/>
<evidence type="ECO:0000256" key="1">
    <source>
        <dbReference type="ARBA" id="ARBA00004141"/>
    </source>
</evidence>
<dbReference type="PANTHER" id="PTHR28668:SF1">
    <property type="entry name" value="TRANSMEMBRANE PROTEIN 234"/>
    <property type="match status" value="1"/>
</dbReference>
<evidence type="ECO:0000256" key="5">
    <source>
        <dbReference type="ARBA" id="ARBA00023136"/>
    </source>
</evidence>
<keyword evidence="5" id="KW-0472">Membrane</keyword>
<dbReference type="Pfam" id="PF10639">
    <property type="entry name" value="TMEM234"/>
    <property type="match status" value="1"/>
</dbReference>
<keyword evidence="7" id="KW-1185">Reference proteome</keyword>
<evidence type="ECO:0008006" key="8">
    <source>
        <dbReference type="Google" id="ProtNLM"/>
    </source>
</evidence>
<dbReference type="Gene3D" id="1.10.3730.20">
    <property type="match status" value="1"/>
</dbReference>
<feature type="non-terminal residue" evidence="6">
    <location>
        <position position="127"/>
    </location>
</feature>
<gene>
    <name evidence="6" type="ORF">BEMITA_LOCUS8768</name>
</gene>
<comment type="similarity">
    <text evidence="2">Belongs to the TMEM234 family.</text>
</comment>
<comment type="subcellular location">
    <subcellularLocation>
        <location evidence="1">Membrane</location>
        <topology evidence="1">Multi-pass membrane protein</topology>
    </subcellularLocation>
</comment>